<dbReference type="GeneID" id="9095190"/>
<dbReference type="PANTHER" id="PTHR15074">
    <property type="entry name" value="METHYL-CPG-BINDING PROTEIN"/>
    <property type="match status" value="1"/>
</dbReference>
<proteinExistence type="predicted"/>
<dbReference type="RefSeq" id="XP_002791858.2">
    <property type="nucleotide sequence ID" value="XM_002791812.2"/>
</dbReference>
<dbReference type="InterPro" id="IPR045138">
    <property type="entry name" value="MeCP2/MBD4"/>
</dbReference>
<dbReference type="InterPro" id="IPR003265">
    <property type="entry name" value="HhH-GPD_domain"/>
</dbReference>
<dbReference type="Proteomes" id="UP000002059">
    <property type="component" value="Partially assembled WGS sequence"/>
</dbReference>
<dbReference type="VEuPathDB" id="FungiDB:PAAG_06123"/>
<dbReference type="AlphaFoldDB" id="C1H613"/>
<dbReference type="OrthoDB" id="10265068at2759"/>
<dbReference type="eggNOG" id="KOG4161">
    <property type="taxonomic scope" value="Eukaryota"/>
</dbReference>
<dbReference type="PANTHER" id="PTHR15074:SF0">
    <property type="entry name" value="METHYL-CPG-BINDING DOMAIN PROTEIN 4-LIKE PROTEIN"/>
    <property type="match status" value="1"/>
</dbReference>
<dbReference type="GO" id="GO:0003677">
    <property type="term" value="F:DNA binding"/>
    <property type="evidence" value="ECO:0007669"/>
    <property type="project" value="InterPro"/>
</dbReference>
<evidence type="ECO:0000259" key="3">
    <source>
        <dbReference type="SMART" id="SM00478"/>
    </source>
</evidence>
<dbReference type="STRING" id="502779.C1H613"/>
<dbReference type="InterPro" id="IPR011257">
    <property type="entry name" value="DNA_glycosylase"/>
</dbReference>
<dbReference type="GO" id="GO:0003824">
    <property type="term" value="F:catalytic activity"/>
    <property type="evidence" value="ECO:0007669"/>
    <property type="project" value="InterPro"/>
</dbReference>
<evidence type="ECO:0000256" key="2">
    <source>
        <dbReference type="ARBA" id="ARBA00023242"/>
    </source>
</evidence>
<dbReference type="KEGG" id="pbl:PAAG_06123"/>
<evidence type="ECO:0000256" key="1">
    <source>
        <dbReference type="ARBA" id="ARBA00004123"/>
    </source>
</evidence>
<protein>
    <recommendedName>
        <fullName evidence="3">HhH-GPD domain-containing protein</fullName>
    </recommendedName>
</protein>
<dbReference type="Pfam" id="PF00730">
    <property type="entry name" value="HhH-GPD"/>
    <property type="match status" value="1"/>
</dbReference>
<evidence type="ECO:0000313" key="4">
    <source>
        <dbReference type="EMBL" id="EEH35076.2"/>
    </source>
</evidence>
<dbReference type="GO" id="GO:0006285">
    <property type="term" value="P:base-excision repair, AP site formation"/>
    <property type="evidence" value="ECO:0007669"/>
    <property type="project" value="UniProtKB-ARBA"/>
</dbReference>
<keyword evidence="5" id="KW-1185">Reference proteome</keyword>
<dbReference type="OMA" id="ATDWNGA"/>
<sequence length="370" mass="42042">MEHAVRLFMNGGPKERAMVPQNPLKAKQYKALKRKWKSGTKLKLRECLRRIIDAETNPGDGGEDLSPRDIAPVLLAYLSQHHPPDPSPQEFRAWRATTQLMARQPKISPYFPQKPRSGASCLPFPPISATSFGLIQEKLAYDPFRLLIATIFLNRTRGEVAIPVLYSVFERYPTVSALAEAQEEDVVTMIRCLGLQNARARKCINLAKLWIENPPVKGKRYRKLHYPNKGDGLDIKPGECVDDGDSRVAWEIAHIPGLGSYALDSWRIFCRDELRGLASDWKGTEASGEFVPEWKSVVPKDKELRAYVAWMWLKEGWEWEKETGNRRRASRKLRLAALKGGIAVETNGRWLLETLTVETSAYFEKTVQGK</sequence>
<dbReference type="SUPFAM" id="SSF48150">
    <property type="entry name" value="DNA-glycosylase"/>
    <property type="match status" value="1"/>
</dbReference>
<organism evidence="4 5">
    <name type="scientific">Paracoccidioides lutzii (strain ATCC MYA-826 / Pb01)</name>
    <name type="common">Paracoccidioides brasiliensis</name>
    <dbReference type="NCBI Taxonomy" id="502779"/>
    <lineage>
        <taxon>Eukaryota</taxon>
        <taxon>Fungi</taxon>
        <taxon>Dikarya</taxon>
        <taxon>Ascomycota</taxon>
        <taxon>Pezizomycotina</taxon>
        <taxon>Eurotiomycetes</taxon>
        <taxon>Eurotiomycetidae</taxon>
        <taxon>Onygenales</taxon>
        <taxon>Ajellomycetaceae</taxon>
        <taxon>Paracoccidioides</taxon>
    </lineage>
</organism>
<dbReference type="EMBL" id="KN294008">
    <property type="protein sequence ID" value="EEH35076.2"/>
    <property type="molecule type" value="Genomic_DNA"/>
</dbReference>
<dbReference type="HOGENOM" id="CLU_053907_1_0_1"/>
<dbReference type="GO" id="GO:0005634">
    <property type="term" value="C:nucleus"/>
    <property type="evidence" value="ECO:0007669"/>
    <property type="project" value="UniProtKB-SubCell"/>
</dbReference>
<dbReference type="Gene3D" id="1.10.340.30">
    <property type="entry name" value="Hypothetical protein, domain 2"/>
    <property type="match status" value="1"/>
</dbReference>
<keyword evidence="2" id="KW-0539">Nucleus</keyword>
<comment type="subcellular location">
    <subcellularLocation>
        <location evidence="1">Nucleus</location>
    </subcellularLocation>
</comment>
<gene>
    <name evidence="4" type="ORF">PAAG_06123</name>
</gene>
<dbReference type="SMART" id="SM00478">
    <property type="entry name" value="ENDO3c"/>
    <property type="match status" value="1"/>
</dbReference>
<name>C1H613_PARBA</name>
<reference evidence="4 5" key="1">
    <citation type="journal article" date="2011" name="PLoS Genet.">
        <title>Comparative genomic analysis of human fungal pathogens causing paracoccidioidomycosis.</title>
        <authorList>
            <person name="Desjardins C.A."/>
            <person name="Champion M.D."/>
            <person name="Holder J.W."/>
            <person name="Muszewska A."/>
            <person name="Goldberg J."/>
            <person name="Bailao A.M."/>
            <person name="Brigido M.M."/>
            <person name="Ferreira M.E."/>
            <person name="Garcia A.M."/>
            <person name="Grynberg M."/>
            <person name="Gujja S."/>
            <person name="Heiman D.I."/>
            <person name="Henn M.R."/>
            <person name="Kodira C.D."/>
            <person name="Leon-Narvaez H."/>
            <person name="Longo L.V."/>
            <person name="Ma L.J."/>
            <person name="Malavazi I."/>
            <person name="Matsuo A.L."/>
            <person name="Morais F.V."/>
            <person name="Pereira M."/>
            <person name="Rodriguez-Brito S."/>
            <person name="Sakthikumar S."/>
            <person name="Salem-Izacc S.M."/>
            <person name="Sykes S.M."/>
            <person name="Teixeira M.M."/>
            <person name="Vallejo M.C."/>
            <person name="Walter M.E."/>
            <person name="Yandava C."/>
            <person name="Young S."/>
            <person name="Zeng Q."/>
            <person name="Zucker J."/>
            <person name="Felipe M.S."/>
            <person name="Goldman G.H."/>
            <person name="Haas B.J."/>
            <person name="McEwen J.G."/>
            <person name="Nino-Vega G."/>
            <person name="Puccia R."/>
            <person name="San-Blas G."/>
            <person name="Soares C.M."/>
            <person name="Birren B.W."/>
            <person name="Cuomo C.A."/>
        </authorList>
    </citation>
    <scope>NUCLEOTIDE SEQUENCE [LARGE SCALE GENOMIC DNA]</scope>
    <source>
        <strain evidence="5">ATCC MYA-826 / Pb01</strain>
    </source>
</reference>
<dbReference type="FunFam" id="1.10.340.30:FF:000020">
    <property type="entry name" value="Pre-mRNA splicing factor, putative"/>
    <property type="match status" value="1"/>
</dbReference>
<accession>C1H613</accession>
<evidence type="ECO:0000313" key="5">
    <source>
        <dbReference type="Proteomes" id="UP000002059"/>
    </source>
</evidence>
<feature type="domain" description="HhH-GPD" evidence="3">
    <location>
        <begin position="152"/>
        <end position="316"/>
    </location>
</feature>